<dbReference type="SUPFAM" id="SSF51735">
    <property type="entry name" value="NAD(P)-binding Rossmann-fold domains"/>
    <property type="match status" value="1"/>
</dbReference>
<dbReference type="InterPro" id="IPR016040">
    <property type="entry name" value="NAD(P)-bd_dom"/>
</dbReference>
<dbReference type="PANTHER" id="PTHR43355:SF2">
    <property type="entry name" value="FLAVIN REDUCTASE (NADPH)"/>
    <property type="match status" value="1"/>
</dbReference>
<dbReference type="InterPro" id="IPR051606">
    <property type="entry name" value="Polyketide_Oxido-like"/>
</dbReference>
<dbReference type="GO" id="GO:0004074">
    <property type="term" value="F:biliverdin reductase [NAD(P)H] activity"/>
    <property type="evidence" value="ECO:0007669"/>
    <property type="project" value="TreeGrafter"/>
</dbReference>
<organism evidence="2 3">
    <name type="scientific">Fontibacillus phaseoli</name>
    <dbReference type="NCBI Taxonomy" id="1416533"/>
    <lineage>
        <taxon>Bacteria</taxon>
        <taxon>Bacillati</taxon>
        <taxon>Bacillota</taxon>
        <taxon>Bacilli</taxon>
        <taxon>Bacillales</taxon>
        <taxon>Paenibacillaceae</taxon>
        <taxon>Fontibacillus</taxon>
    </lineage>
</organism>
<dbReference type="OrthoDB" id="9785372at2"/>
<dbReference type="EMBL" id="QPJW01000002">
    <property type="protein sequence ID" value="RCX21503.1"/>
    <property type="molecule type" value="Genomic_DNA"/>
</dbReference>
<proteinExistence type="predicted"/>
<dbReference type="Proteomes" id="UP000253090">
    <property type="component" value="Unassembled WGS sequence"/>
</dbReference>
<reference evidence="2 3" key="1">
    <citation type="submission" date="2018-07" db="EMBL/GenBank/DDBJ databases">
        <title>Genomic Encyclopedia of Type Strains, Phase III (KMG-III): the genomes of soil and plant-associated and newly described type strains.</title>
        <authorList>
            <person name="Whitman W."/>
        </authorList>
    </citation>
    <scope>NUCLEOTIDE SEQUENCE [LARGE SCALE GENOMIC DNA]</scope>
    <source>
        <strain evidence="2 3">CECT 8333</strain>
    </source>
</reference>
<evidence type="ECO:0000259" key="1">
    <source>
        <dbReference type="Pfam" id="PF13460"/>
    </source>
</evidence>
<sequence>MKFTIFGASGGTGLQLIDQAIIKGHTVKASVRAADRIPFTREGLTVVEGNVFSEEDVGSAVEGQDAVFVALGATAGSPSDLCLRGTRSIVNAMRRHKVKRLVVLTGFGTSRESRNQLGIGMRMIVKLVSLITFREFYDKERQDGIVRKSGLDWTIVQPSRLTNEPGKGRYKHGAFTPSMLAKISRDDVARFMIDSVEHARYIKQSSFIHD</sequence>
<dbReference type="CDD" id="cd05244">
    <property type="entry name" value="BVR-B_like_SDR_a"/>
    <property type="match status" value="1"/>
</dbReference>
<gene>
    <name evidence="2" type="ORF">DFP94_102256</name>
</gene>
<comment type="caution">
    <text evidence="2">The sequence shown here is derived from an EMBL/GenBank/DDBJ whole genome shotgun (WGS) entry which is preliminary data.</text>
</comment>
<accession>A0A369BIV0</accession>
<name>A0A369BIV0_9BACL</name>
<keyword evidence="3" id="KW-1185">Reference proteome</keyword>
<dbReference type="Gene3D" id="3.40.50.720">
    <property type="entry name" value="NAD(P)-binding Rossmann-like Domain"/>
    <property type="match status" value="1"/>
</dbReference>
<evidence type="ECO:0000313" key="3">
    <source>
        <dbReference type="Proteomes" id="UP000253090"/>
    </source>
</evidence>
<dbReference type="RefSeq" id="WP_114496055.1">
    <property type="nucleotide sequence ID" value="NZ_QPJW01000002.1"/>
</dbReference>
<dbReference type="AlphaFoldDB" id="A0A369BIV0"/>
<dbReference type="GO" id="GO:0042602">
    <property type="term" value="F:riboflavin reductase (NADPH) activity"/>
    <property type="evidence" value="ECO:0007669"/>
    <property type="project" value="TreeGrafter"/>
</dbReference>
<dbReference type="InterPro" id="IPR036291">
    <property type="entry name" value="NAD(P)-bd_dom_sf"/>
</dbReference>
<dbReference type="PANTHER" id="PTHR43355">
    <property type="entry name" value="FLAVIN REDUCTASE (NADPH)"/>
    <property type="match status" value="1"/>
</dbReference>
<evidence type="ECO:0000313" key="2">
    <source>
        <dbReference type="EMBL" id="RCX21503.1"/>
    </source>
</evidence>
<protein>
    <submittedName>
        <fullName evidence="2">Putative NADH-flavin reductase</fullName>
    </submittedName>
</protein>
<dbReference type="Pfam" id="PF13460">
    <property type="entry name" value="NAD_binding_10"/>
    <property type="match status" value="1"/>
</dbReference>
<feature type="domain" description="NAD(P)-binding" evidence="1">
    <location>
        <begin position="7"/>
        <end position="198"/>
    </location>
</feature>